<dbReference type="Gene3D" id="3.40.30.10">
    <property type="entry name" value="Glutaredoxin"/>
    <property type="match status" value="2"/>
</dbReference>
<comment type="caution">
    <text evidence="3">The sequence shown here is derived from an EMBL/GenBank/DDBJ whole genome shotgun (WGS) entry which is preliminary data.</text>
</comment>
<evidence type="ECO:0000256" key="1">
    <source>
        <dbReference type="SAM" id="SignalP"/>
    </source>
</evidence>
<dbReference type="GO" id="GO:0016491">
    <property type="term" value="F:oxidoreductase activity"/>
    <property type="evidence" value="ECO:0007669"/>
    <property type="project" value="InterPro"/>
</dbReference>
<dbReference type="PANTHER" id="PTHR33875">
    <property type="entry name" value="OS09G0542200 PROTEIN"/>
    <property type="match status" value="1"/>
</dbReference>
<accession>A0AAP0EC60</accession>
<dbReference type="InterPro" id="IPR001853">
    <property type="entry name" value="DSBA-like_thioredoxin_dom"/>
</dbReference>
<keyword evidence="4" id="KW-1185">Reference proteome</keyword>
<feature type="signal peptide" evidence="1">
    <location>
        <begin position="1"/>
        <end position="19"/>
    </location>
</feature>
<dbReference type="Pfam" id="PF01323">
    <property type="entry name" value="DSBA"/>
    <property type="match status" value="1"/>
</dbReference>
<dbReference type="InterPro" id="IPR036249">
    <property type="entry name" value="Thioredoxin-like_sf"/>
</dbReference>
<keyword evidence="1" id="KW-0732">Signal</keyword>
<evidence type="ECO:0000313" key="4">
    <source>
        <dbReference type="Proteomes" id="UP001417504"/>
    </source>
</evidence>
<sequence>MHTLLLLLLTLCAQSIVHAITIPPKFDGFVYGNRPAFDPDAIIIEAFMDPVCPDSRDSWPPLKRALRHYGSRLLLIVHPFPLPSVPISYYIIPFCCEGYLLKLNCGYHDNAFVTSHALHIVDKLNASATLSMLELFFEQQVVKLVVNVVGNSLETSVRSGFNDRKTDLSTRVSFKYGCSRGVYGTPFFFVNGFVLPDAGDAIDYKGWRKIIDPLVGVHKHKEENYHFFL</sequence>
<dbReference type="SUPFAM" id="SSF52833">
    <property type="entry name" value="Thioredoxin-like"/>
    <property type="match status" value="1"/>
</dbReference>
<evidence type="ECO:0000313" key="3">
    <source>
        <dbReference type="EMBL" id="KAK9090565.1"/>
    </source>
</evidence>
<evidence type="ECO:0000259" key="2">
    <source>
        <dbReference type="Pfam" id="PF01323"/>
    </source>
</evidence>
<protein>
    <recommendedName>
        <fullName evidence="2">DSBA-like thioredoxin domain-containing protein</fullName>
    </recommendedName>
</protein>
<gene>
    <name evidence="3" type="ORF">Sjap_023742</name>
</gene>
<feature type="domain" description="DSBA-like thioredoxin" evidence="2">
    <location>
        <begin position="44"/>
        <end position="197"/>
    </location>
</feature>
<proteinExistence type="predicted"/>
<dbReference type="CDD" id="cd02972">
    <property type="entry name" value="DsbA_family"/>
    <property type="match status" value="1"/>
</dbReference>
<reference evidence="3 4" key="1">
    <citation type="submission" date="2024-01" db="EMBL/GenBank/DDBJ databases">
        <title>Genome assemblies of Stephania.</title>
        <authorList>
            <person name="Yang L."/>
        </authorList>
    </citation>
    <scope>NUCLEOTIDE SEQUENCE [LARGE SCALE GENOMIC DNA]</scope>
    <source>
        <strain evidence="3">QJT</strain>
        <tissue evidence="3">Leaf</tissue>
    </source>
</reference>
<name>A0AAP0EC60_9MAGN</name>
<dbReference type="Proteomes" id="UP001417504">
    <property type="component" value="Unassembled WGS sequence"/>
</dbReference>
<feature type="chain" id="PRO_5042847410" description="DSBA-like thioredoxin domain-containing protein" evidence="1">
    <location>
        <begin position="20"/>
        <end position="229"/>
    </location>
</feature>
<dbReference type="EMBL" id="JBBNAE010000010">
    <property type="protein sequence ID" value="KAK9090565.1"/>
    <property type="molecule type" value="Genomic_DNA"/>
</dbReference>
<dbReference type="AlphaFoldDB" id="A0AAP0EC60"/>
<dbReference type="PANTHER" id="PTHR33875:SF2">
    <property type="entry name" value="ACR183CP"/>
    <property type="match status" value="1"/>
</dbReference>
<organism evidence="3 4">
    <name type="scientific">Stephania japonica</name>
    <dbReference type="NCBI Taxonomy" id="461633"/>
    <lineage>
        <taxon>Eukaryota</taxon>
        <taxon>Viridiplantae</taxon>
        <taxon>Streptophyta</taxon>
        <taxon>Embryophyta</taxon>
        <taxon>Tracheophyta</taxon>
        <taxon>Spermatophyta</taxon>
        <taxon>Magnoliopsida</taxon>
        <taxon>Ranunculales</taxon>
        <taxon>Menispermaceae</taxon>
        <taxon>Menispermoideae</taxon>
        <taxon>Cissampelideae</taxon>
        <taxon>Stephania</taxon>
    </lineage>
</organism>